<keyword evidence="3" id="KW-0240">DNA-directed RNA polymerase</keyword>
<evidence type="ECO:0000313" key="10">
    <source>
        <dbReference type="Proteomes" id="UP000187209"/>
    </source>
</evidence>
<dbReference type="GO" id="GO:0006351">
    <property type="term" value="P:DNA-templated transcription"/>
    <property type="evidence" value="ECO:0007669"/>
    <property type="project" value="InterPro"/>
</dbReference>
<dbReference type="Proteomes" id="UP000187209">
    <property type="component" value="Unassembled WGS sequence"/>
</dbReference>
<dbReference type="CDD" id="cd07032">
    <property type="entry name" value="RNAP_I_II_AC40"/>
    <property type="match status" value="1"/>
</dbReference>
<feature type="compositionally biased region" description="Polar residues" evidence="7">
    <location>
        <begin position="7"/>
        <end position="21"/>
    </location>
</feature>
<dbReference type="GO" id="GO:0005736">
    <property type="term" value="C:RNA polymerase I complex"/>
    <property type="evidence" value="ECO:0007669"/>
    <property type="project" value="TreeGrafter"/>
</dbReference>
<dbReference type="Pfam" id="PF01000">
    <property type="entry name" value="RNA_pol_A_bac"/>
    <property type="match status" value="1"/>
</dbReference>
<keyword evidence="4" id="KW-0804">Transcription</keyword>
<name>A0A1R2CM89_9CILI</name>
<evidence type="ECO:0000256" key="2">
    <source>
        <dbReference type="ARBA" id="ARBA00022083"/>
    </source>
</evidence>
<dbReference type="InterPro" id="IPR050518">
    <property type="entry name" value="Rpo3/RPB3_RNA_Pol_subunit"/>
</dbReference>
<evidence type="ECO:0000256" key="5">
    <source>
        <dbReference type="ARBA" id="ARBA00023242"/>
    </source>
</evidence>
<comment type="subcellular location">
    <subcellularLocation>
        <location evidence="1">Nucleus</location>
    </subcellularLocation>
</comment>
<dbReference type="InterPro" id="IPR011262">
    <property type="entry name" value="DNA-dir_RNA_pol_insert"/>
</dbReference>
<dbReference type="NCBIfam" id="NF001988">
    <property type="entry name" value="PRK00783.1"/>
    <property type="match status" value="1"/>
</dbReference>
<dbReference type="PANTHER" id="PTHR11800">
    <property type="entry name" value="DNA-DIRECTED RNA POLYMERASE"/>
    <property type="match status" value="1"/>
</dbReference>
<proteinExistence type="inferred from homology"/>
<reference evidence="9 10" key="1">
    <citation type="submission" date="2016-11" db="EMBL/GenBank/DDBJ databases">
        <title>The macronuclear genome of Stentor coeruleus: a giant cell with tiny introns.</title>
        <authorList>
            <person name="Slabodnick M."/>
            <person name="Ruby J.G."/>
            <person name="Reiff S.B."/>
            <person name="Swart E.C."/>
            <person name="Gosai S."/>
            <person name="Prabakaran S."/>
            <person name="Witkowska E."/>
            <person name="Larue G.E."/>
            <person name="Fisher S."/>
            <person name="Freeman R.M."/>
            <person name="Gunawardena J."/>
            <person name="Chu W."/>
            <person name="Stover N.A."/>
            <person name="Gregory B.D."/>
            <person name="Nowacki M."/>
            <person name="Derisi J."/>
            <person name="Roy S.W."/>
            <person name="Marshall W.F."/>
            <person name="Sood P."/>
        </authorList>
    </citation>
    <scope>NUCLEOTIDE SEQUENCE [LARGE SCALE GENOMIC DNA]</scope>
    <source>
        <strain evidence="9">WM001</strain>
    </source>
</reference>
<keyword evidence="10" id="KW-1185">Reference proteome</keyword>
<comment type="caution">
    <text evidence="9">The sequence shown here is derived from an EMBL/GenBank/DDBJ whole genome shotgun (WGS) entry which is preliminary data.</text>
</comment>
<dbReference type="AlphaFoldDB" id="A0A1R2CM89"/>
<feature type="domain" description="DNA-directed RNA polymerase RpoA/D/Rpb3-type" evidence="8">
    <location>
        <begin position="47"/>
        <end position="306"/>
    </location>
</feature>
<dbReference type="HAMAP" id="MF_00320">
    <property type="entry name" value="RNApol_arch_Rpo3"/>
    <property type="match status" value="1"/>
</dbReference>
<evidence type="ECO:0000256" key="7">
    <source>
        <dbReference type="SAM" id="MobiDB-lite"/>
    </source>
</evidence>
<evidence type="ECO:0000256" key="4">
    <source>
        <dbReference type="ARBA" id="ARBA00023163"/>
    </source>
</evidence>
<dbReference type="PROSITE" id="PS00446">
    <property type="entry name" value="RNA_POL_D_30KD"/>
    <property type="match status" value="1"/>
</dbReference>
<dbReference type="InterPro" id="IPR011263">
    <property type="entry name" value="DNA-dir_RNA_pol_RpoA/D/Rpb3"/>
</dbReference>
<dbReference type="GO" id="GO:0003899">
    <property type="term" value="F:DNA-directed RNA polymerase activity"/>
    <property type="evidence" value="ECO:0007669"/>
    <property type="project" value="InterPro"/>
</dbReference>
<comment type="similarity">
    <text evidence="6">Belongs to the archaeal Rpo3/eukaryotic RPB3 RNA polymerase subunit family.</text>
</comment>
<dbReference type="OrthoDB" id="270173at2759"/>
<dbReference type="GO" id="GO:0003677">
    <property type="term" value="F:DNA binding"/>
    <property type="evidence" value="ECO:0007669"/>
    <property type="project" value="InterPro"/>
</dbReference>
<evidence type="ECO:0000313" key="9">
    <source>
        <dbReference type="EMBL" id="OMJ90132.1"/>
    </source>
</evidence>
<gene>
    <name evidence="9" type="ORF">SteCoe_7522</name>
</gene>
<keyword evidence="5" id="KW-0539">Nucleus</keyword>
<dbReference type="SUPFAM" id="SSF56553">
    <property type="entry name" value="Insert subdomain of RNA polymerase alpha subunit"/>
    <property type="match status" value="1"/>
</dbReference>
<protein>
    <recommendedName>
        <fullName evidence="2">DNA-directed RNA polymerases I and III subunit RPAC1</fullName>
    </recommendedName>
</protein>
<dbReference type="SUPFAM" id="SSF55257">
    <property type="entry name" value="RBP11-like subunits of RNA polymerase"/>
    <property type="match status" value="1"/>
</dbReference>
<dbReference type="Gene3D" id="2.170.120.12">
    <property type="entry name" value="DNA-directed RNA polymerase, insert domain"/>
    <property type="match status" value="1"/>
</dbReference>
<dbReference type="Gene3D" id="3.30.1360.10">
    <property type="entry name" value="RNA polymerase, RBP11-like subunit"/>
    <property type="match status" value="1"/>
</dbReference>
<dbReference type="EMBL" id="MPUH01000109">
    <property type="protein sequence ID" value="OMJ90132.1"/>
    <property type="molecule type" value="Genomic_DNA"/>
</dbReference>
<evidence type="ECO:0000256" key="1">
    <source>
        <dbReference type="ARBA" id="ARBA00004123"/>
    </source>
</evidence>
<organism evidence="9 10">
    <name type="scientific">Stentor coeruleus</name>
    <dbReference type="NCBI Taxonomy" id="5963"/>
    <lineage>
        <taxon>Eukaryota</taxon>
        <taxon>Sar</taxon>
        <taxon>Alveolata</taxon>
        <taxon>Ciliophora</taxon>
        <taxon>Postciliodesmatophora</taxon>
        <taxon>Heterotrichea</taxon>
        <taxon>Heterotrichida</taxon>
        <taxon>Stentoridae</taxon>
        <taxon>Stentor</taxon>
    </lineage>
</organism>
<dbReference type="InterPro" id="IPR033901">
    <property type="entry name" value="RNAPI/III_AC40"/>
</dbReference>
<dbReference type="Pfam" id="PF01193">
    <property type="entry name" value="RNA_pol_L"/>
    <property type="match status" value="1"/>
</dbReference>
<dbReference type="GO" id="GO:0046983">
    <property type="term" value="F:protein dimerization activity"/>
    <property type="evidence" value="ECO:0007669"/>
    <property type="project" value="InterPro"/>
</dbReference>
<dbReference type="InterPro" id="IPR001514">
    <property type="entry name" value="DNA-dir_RNA_pol_30-40kDasu_CS"/>
</dbReference>
<accession>A0A1R2CM89</accession>
<sequence>MDVNMAQLKSHTLENTQTIEHPSSGGKALSDIFDNLTLEIIEENPDDMIIDIKGIEAPLANALRRIMISEVPTMAIEDVDLYQNTSVIPDEVLAHRLGLIPIYAEPEKFKYKTQEDSHNGENSILFKLHVKCIRLQDKSIQNENVYSRDLIWSPLPGQEKMHIAPVHSDILIAKLGPGQEIEAELWCEKGIGATHTKWSPVCTASYRLMPSITLSQILKGENAKALKRKCQAKVFDIEDGKAIVANMRDCTSCRECLRDENFGVVLGKVKDHFIFSIESTGILKPRRILRDAILILKKKARDWIDIINVYKHTPKS</sequence>
<dbReference type="PANTHER" id="PTHR11800:SF13">
    <property type="entry name" value="DNA-DIRECTED RNA POLYMERASES I AND III SUBUNIT RPAC1"/>
    <property type="match status" value="1"/>
</dbReference>
<feature type="region of interest" description="Disordered" evidence="7">
    <location>
        <begin position="1"/>
        <end position="25"/>
    </location>
</feature>
<dbReference type="InterPro" id="IPR036603">
    <property type="entry name" value="RBP11-like"/>
</dbReference>
<dbReference type="GO" id="GO:0005666">
    <property type="term" value="C:RNA polymerase III complex"/>
    <property type="evidence" value="ECO:0007669"/>
    <property type="project" value="TreeGrafter"/>
</dbReference>
<dbReference type="InterPro" id="IPR022842">
    <property type="entry name" value="RNAP_Rpo3/Rpb3/RPAC1"/>
</dbReference>
<dbReference type="InterPro" id="IPR036643">
    <property type="entry name" value="RNApol_insert_sf"/>
</dbReference>
<dbReference type="SMART" id="SM00662">
    <property type="entry name" value="RPOLD"/>
    <property type="match status" value="1"/>
</dbReference>
<evidence type="ECO:0000256" key="3">
    <source>
        <dbReference type="ARBA" id="ARBA00022478"/>
    </source>
</evidence>
<evidence type="ECO:0000256" key="6">
    <source>
        <dbReference type="ARBA" id="ARBA00025804"/>
    </source>
</evidence>
<evidence type="ECO:0000259" key="8">
    <source>
        <dbReference type="SMART" id="SM00662"/>
    </source>
</evidence>